<name>A0A0F9GN18_9ZZZZ</name>
<dbReference type="InterPro" id="IPR000669">
    <property type="entry name" value="Mannitol_DH"/>
</dbReference>
<dbReference type="AlphaFoldDB" id="A0A0F9GN18"/>
<evidence type="ECO:0000313" key="2">
    <source>
        <dbReference type="EMBL" id="KKL70800.1"/>
    </source>
</evidence>
<dbReference type="InterPro" id="IPR013328">
    <property type="entry name" value="6PGD_dom2"/>
</dbReference>
<protein>
    <recommendedName>
        <fullName evidence="1">Mannitol dehydrogenase C-terminal domain-containing protein</fullName>
    </recommendedName>
</protein>
<dbReference type="InterPro" id="IPR011101">
    <property type="entry name" value="DUF5131"/>
</dbReference>
<dbReference type="EMBL" id="LAZR01025789">
    <property type="protein sequence ID" value="KKL70800.1"/>
    <property type="molecule type" value="Genomic_DNA"/>
</dbReference>
<dbReference type="PANTHER" id="PTHR43362:SF1">
    <property type="entry name" value="MANNITOL DEHYDROGENASE 2-RELATED"/>
    <property type="match status" value="1"/>
</dbReference>
<reference evidence="2" key="1">
    <citation type="journal article" date="2015" name="Nature">
        <title>Complex archaea that bridge the gap between prokaryotes and eukaryotes.</title>
        <authorList>
            <person name="Spang A."/>
            <person name="Saw J.H."/>
            <person name="Jorgensen S.L."/>
            <person name="Zaremba-Niedzwiedzka K."/>
            <person name="Martijn J."/>
            <person name="Lind A.E."/>
            <person name="van Eijk R."/>
            <person name="Schleper C."/>
            <person name="Guy L."/>
            <person name="Ettema T.J."/>
        </authorList>
    </citation>
    <scope>NUCLEOTIDE SEQUENCE</scope>
</reference>
<dbReference type="GO" id="GO:0016616">
    <property type="term" value="F:oxidoreductase activity, acting on the CH-OH group of donors, NAD or NADP as acceptor"/>
    <property type="evidence" value="ECO:0007669"/>
    <property type="project" value="TreeGrafter"/>
</dbReference>
<comment type="caution">
    <text evidence="2">The sequence shown here is derived from an EMBL/GenBank/DDBJ whole genome shotgun (WGS) entry which is preliminary data.</text>
</comment>
<dbReference type="InterPro" id="IPR050988">
    <property type="entry name" value="Mannitol_DH/Oxidoreductase"/>
</dbReference>
<proteinExistence type="predicted"/>
<dbReference type="InterPro" id="IPR036291">
    <property type="entry name" value="NAD(P)-bd_dom_sf"/>
</dbReference>
<sequence length="323" mass="35445">IKNIWLGTSVEDQKRADERIPHLLDTPAAVRFLSCEPLLGPVDLAHWLKDNLACPNSMVDRITPASTPEARAAVAAEWGVEDSAPVMCEPFRQWVMEDNFPQGRPALEEVGVTFTDAVEAFEMMKIRILNGGHALIAYPSSLMGHDLVSDAMADPLISGFLRRVEETEVLPIVPPVPGTSLPAYLDKVIERFSNTEVRDTARRLCFDGSNRQPKFIVPSIADNLAQGRTPEGLALISALWCRYCAGTDDQGQTIAPNDPAWDRLTGLAVEARRDPSAWLGMRDVYGTVGGNAEFEAAFARHLENLWQSGTRAVLTDYLESSSG</sequence>
<dbReference type="Gene3D" id="3.40.50.720">
    <property type="entry name" value="NAD(P)-binding Rossmann-like Domain"/>
    <property type="match status" value="1"/>
</dbReference>
<dbReference type="SUPFAM" id="SSF51735">
    <property type="entry name" value="NAD(P)-binding Rossmann-fold domains"/>
    <property type="match status" value="1"/>
</dbReference>
<dbReference type="Pfam" id="PF08125">
    <property type="entry name" value="Mannitol_dh_C"/>
    <property type="match status" value="1"/>
</dbReference>
<accession>A0A0F9GN18</accession>
<gene>
    <name evidence="2" type="ORF">LCGC14_2101300</name>
</gene>
<feature type="domain" description="Mannitol dehydrogenase C-terminal" evidence="1">
    <location>
        <begin position="118"/>
        <end position="306"/>
    </location>
</feature>
<dbReference type="Pfam" id="PF07505">
    <property type="entry name" value="DUF5131"/>
    <property type="match status" value="1"/>
</dbReference>
<dbReference type="PANTHER" id="PTHR43362">
    <property type="entry name" value="MANNITOL DEHYDROGENASE DSF1-RELATED"/>
    <property type="match status" value="1"/>
</dbReference>
<evidence type="ECO:0000259" key="1">
    <source>
        <dbReference type="Pfam" id="PF08125"/>
    </source>
</evidence>
<dbReference type="SUPFAM" id="SSF48179">
    <property type="entry name" value="6-phosphogluconate dehydrogenase C-terminal domain-like"/>
    <property type="match status" value="1"/>
</dbReference>
<dbReference type="Gene3D" id="1.10.1040.10">
    <property type="entry name" value="N-(1-d-carboxylethyl)-l-norvaline Dehydrogenase, domain 2"/>
    <property type="match status" value="1"/>
</dbReference>
<dbReference type="InterPro" id="IPR013118">
    <property type="entry name" value="Mannitol_DH_C"/>
</dbReference>
<organism evidence="2">
    <name type="scientific">marine sediment metagenome</name>
    <dbReference type="NCBI Taxonomy" id="412755"/>
    <lineage>
        <taxon>unclassified sequences</taxon>
        <taxon>metagenomes</taxon>
        <taxon>ecological metagenomes</taxon>
    </lineage>
</organism>
<feature type="non-terminal residue" evidence="2">
    <location>
        <position position="1"/>
    </location>
</feature>
<dbReference type="InterPro" id="IPR008927">
    <property type="entry name" value="6-PGluconate_DH-like_C_sf"/>
</dbReference>
<dbReference type="PRINTS" id="PR00084">
    <property type="entry name" value="MTLDHDRGNASE"/>
</dbReference>